<evidence type="ECO:0000313" key="1">
    <source>
        <dbReference type="EMBL" id="PFH01360.1"/>
    </source>
</evidence>
<accession>A0AB36TET5</accession>
<evidence type="ECO:0000313" key="2">
    <source>
        <dbReference type="Proteomes" id="UP000223596"/>
    </source>
</evidence>
<sequence>MLKIEETVWQYVKVPEGQEIGQVEILFERIDKKVVQEEESHLLNMKHRMIQNKK</sequence>
<organism evidence="1 2">
    <name type="scientific">Acetivibrio thermocellus AD2</name>
    <dbReference type="NCBI Taxonomy" id="1138384"/>
    <lineage>
        <taxon>Bacteria</taxon>
        <taxon>Bacillati</taxon>
        <taxon>Bacillota</taxon>
        <taxon>Clostridia</taxon>
        <taxon>Eubacteriales</taxon>
        <taxon>Oscillospiraceae</taxon>
        <taxon>Acetivibrio</taxon>
    </lineage>
</organism>
<gene>
    <name evidence="1" type="ORF">M972_1192</name>
</gene>
<reference evidence="1 2" key="1">
    <citation type="submission" date="2017-09" db="EMBL/GenBank/DDBJ databases">
        <title>Evaluation of Pacific Biosciences Sequencing Technology to Finishing C. thermocellum Genome Sequences.</title>
        <authorList>
            <person name="Brown S."/>
        </authorList>
    </citation>
    <scope>NUCLEOTIDE SEQUENCE [LARGE SCALE GENOMIC DNA]</scope>
    <source>
        <strain evidence="1 2">AD2</strain>
    </source>
</reference>
<dbReference type="EMBL" id="PDBW01000001">
    <property type="protein sequence ID" value="PFH01360.1"/>
    <property type="molecule type" value="Genomic_DNA"/>
</dbReference>
<comment type="caution">
    <text evidence="1">The sequence shown here is derived from an EMBL/GenBank/DDBJ whole genome shotgun (WGS) entry which is preliminary data.</text>
</comment>
<dbReference type="GeneID" id="35803353"/>
<dbReference type="AlphaFoldDB" id="A0AB36TET5"/>
<protein>
    <submittedName>
        <fullName evidence="1">Methionyl-tRNA synthetase</fullName>
    </submittedName>
</protein>
<proteinExistence type="predicted"/>
<name>A0AB36TET5_ACETH</name>
<dbReference type="RefSeq" id="WP_003513157.1">
    <property type="nucleotide sequence ID" value="NZ_CP013828.1"/>
</dbReference>
<dbReference type="Proteomes" id="UP000223596">
    <property type="component" value="Unassembled WGS sequence"/>
</dbReference>